<dbReference type="Proteomes" id="UP001205906">
    <property type="component" value="Unassembled WGS sequence"/>
</dbReference>
<dbReference type="SUPFAM" id="SSF53098">
    <property type="entry name" value="Ribonuclease H-like"/>
    <property type="match status" value="1"/>
</dbReference>
<dbReference type="InterPro" id="IPR036397">
    <property type="entry name" value="RNaseH_sf"/>
</dbReference>
<dbReference type="InterPro" id="IPR012337">
    <property type="entry name" value="RNaseH-like_sf"/>
</dbReference>
<name>A0ABT1C7Q2_9HYPH</name>
<accession>A0ABT1C7Q2</accession>
<organism evidence="1 2">
    <name type="scientific">Mesorhizobium liriopis</name>
    <dbReference type="NCBI Taxonomy" id="2953882"/>
    <lineage>
        <taxon>Bacteria</taxon>
        <taxon>Pseudomonadati</taxon>
        <taxon>Pseudomonadota</taxon>
        <taxon>Alphaproteobacteria</taxon>
        <taxon>Hyphomicrobiales</taxon>
        <taxon>Phyllobacteriaceae</taxon>
        <taxon>Mesorhizobium</taxon>
    </lineage>
</organism>
<evidence type="ECO:0000313" key="1">
    <source>
        <dbReference type="EMBL" id="MCO6050869.1"/>
    </source>
</evidence>
<dbReference type="Gene3D" id="3.30.420.10">
    <property type="entry name" value="Ribonuclease H-like superfamily/Ribonuclease H"/>
    <property type="match status" value="1"/>
</dbReference>
<evidence type="ECO:0000313" key="2">
    <source>
        <dbReference type="Proteomes" id="UP001205906"/>
    </source>
</evidence>
<gene>
    <name evidence="1" type="ORF">NGM99_13880</name>
</gene>
<comment type="caution">
    <text evidence="1">The sequence shown here is derived from an EMBL/GenBank/DDBJ whole genome shotgun (WGS) entry which is preliminary data.</text>
</comment>
<proteinExistence type="predicted"/>
<reference evidence="1 2" key="1">
    <citation type="submission" date="2022-06" db="EMBL/GenBank/DDBJ databases">
        <title>Mesorhizobium sp. strain RP14 Genome sequencing and assembly.</title>
        <authorList>
            <person name="Kim I."/>
        </authorList>
    </citation>
    <scope>NUCLEOTIDE SEQUENCE [LARGE SCALE GENOMIC DNA]</scope>
    <source>
        <strain evidence="2">RP14(2022)</strain>
    </source>
</reference>
<sequence length="186" mass="20890">MLILAFDQSIARTGWCLYEPPATKSMIIGSFTSRPEKGMSTEEKTGIFCDEIEKLFREHKPQFVIWEAATEVIRSFAPKTGKGDLAGVKTPPPLTVNADQLILRDIQGHIRHAARARRLPYEAVNPRTWRASILKNGNLDRETAKKKAREMCQMLRIPAKNEDQAEAVCIALYGATTQTYRMKAAA</sequence>
<evidence type="ECO:0008006" key="3">
    <source>
        <dbReference type="Google" id="ProtNLM"/>
    </source>
</evidence>
<protein>
    <recommendedName>
        <fullName evidence="3">Holliday junction resolvase RuvC</fullName>
    </recommendedName>
</protein>
<keyword evidence="2" id="KW-1185">Reference proteome</keyword>
<dbReference type="EMBL" id="JAMXQS010000006">
    <property type="protein sequence ID" value="MCO6050869.1"/>
    <property type="molecule type" value="Genomic_DNA"/>
</dbReference>
<dbReference type="RefSeq" id="WP_252819860.1">
    <property type="nucleotide sequence ID" value="NZ_JAMXQS010000006.1"/>
</dbReference>